<dbReference type="OrthoDB" id="5409353at2759"/>
<feature type="signal peptide" evidence="3">
    <location>
        <begin position="1"/>
        <end position="21"/>
    </location>
</feature>
<name>A0A9W4UF49_9PLEO</name>
<dbReference type="Proteomes" id="UP001152607">
    <property type="component" value="Unassembled WGS sequence"/>
</dbReference>
<evidence type="ECO:0000313" key="4">
    <source>
        <dbReference type="EMBL" id="CAI6334184.1"/>
    </source>
</evidence>
<reference evidence="4" key="1">
    <citation type="submission" date="2023-01" db="EMBL/GenBank/DDBJ databases">
        <authorList>
            <person name="Van Ghelder C."/>
            <person name="Rancurel C."/>
        </authorList>
    </citation>
    <scope>NUCLEOTIDE SEQUENCE</scope>
    <source>
        <strain evidence="4">CNCM I-4278</strain>
    </source>
</reference>
<feature type="region of interest" description="Disordered" evidence="1">
    <location>
        <begin position="323"/>
        <end position="342"/>
    </location>
</feature>
<keyword evidence="2" id="KW-0812">Transmembrane</keyword>
<dbReference type="AlphaFoldDB" id="A0A9W4UF49"/>
<protein>
    <submittedName>
        <fullName evidence="4">Uncharacterized protein</fullName>
    </submittedName>
</protein>
<evidence type="ECO:0000256" key="2">
    <source>
        <dbReference type="SAM" id="Phobius"/>
    </source>
</evidence>
<keyword evidence="2" id="KW-1133">Transmembrane helix</keyword>
<gene>
    <name evidence="4" type="ORF">PDIGIT_LOCUS7238</name>
</gene>
<keyword evidence="5" id="KW-1185">Reference proteome</keyword>
<feature type="compositionally biased region" description="Acidic residues" evidence="1">
    <location>
        <begin position="323"/>
        <end position="334"/>
    </location>
</feature>
<feature type="chain" id="PRO_5040897426" evidence="3">
    <location>
        <begin position="22"/>
        <end position="342"/>
    </location>
</feature>
<sequence>MRFPFVASLLVAAVAATSTDSLDPPGDHERAKEVTLVREGESYIVKLDCPGCPLNKGMTVEKEKEWRGVMGEDALILNITLSPCKRSLTLASTPLYPLPAGNPPTYRVIQTLSSLSPHALDTIAPLVAPPTRSQEWFNYVDLAYTHRILATPNAGQFILQLDVTGVVYREHNTSSLKLYNFPTEADERKVIEILVSQHLEDRHIKPHISSIALLPPSHVKPPLKMKCGRPAARITSFNPLEWDSFGKLGSAARTWNVFWTRMAAFFMGPGLLCMFVTAGVGAVLLVRRRVVEARAEKGWDEVGVDGDEGVVLLMGGEEGLYVDEEDEDEEEGLDFEGKLESV</sequence>
<keyword evidence="3" id="KW-0732">Signal</keyword>
<organism evidence="4 5">
    <name type="scientific">Periconia digitata</name>
    <dbReference type="NCBI Taxonomy" id="1303443"/>
    <lineage>
        <taxon>Eukaryota</taxon>
        <taxon>Fungi</taxon>
        <taxon>Dikarya</taxon>
        <taxon>Ascomycota</taxon>
        <taxon>Pezizomycotina</taxon>
        <taxon>Dothideomycetes</taxon>
        <taxon>Pleosporomycetidae</taxon>
        <taxon>Pleosporales</taxon>
        <taxon>Massarineae</taxon>
        <taxon>Periconiaceae</taxon>
        <taxon>Periconia</taxon>
    </lineage>
</organism>
<accession>A0A9W4UF49</accession>
<evidence type="ECO:0000256" key="1">
    <source>
        <dbReference type="SAM" id="MobiDB-lite"/>
    </source>
</evidence>
<feature type="transmembrane region" description="Helical" evidence="2">
    <location>
        <begin position="262"/>
        <end position="286"/>
    </location>
</feature>
<comment type="caution">
    <text evidence="4">The sequence shown here is derived from an EMBL/GenBank/DDBJ whole genome shotgun (WGS) entry which is preliminary data.</text>
</comment>
<evidence type="ECO:0000313" key="5">
    <source>
        <dbReference type="Proteomes" id="UP001152607"/>
    </source>
</evidence>
<proteinExistence type="predicted"/>
<evidence type="ECO:0000256" key="3">
    <source>
        <dbReference type="SAM" id="SignalP"/>
    </source>
</evidence>
<dbReference type="EMBL" id="CAOQHR010000004">
    <property type="protein sequence ID" value="CAI6334184.1"/>
    <property type="molecule type" value="Genomic_DNA"/>
</dbReference>
<keyword evidence="2" id="KW-0472">Membrane</keyword>